<feature type="region of interest" description="Disordered" evidence="1">
    <location>
        <begin position="79"/>
        <end position="99"/>
    </location>
</feature>
<keyword evidence="3" id="KW-1185">Reference proteome</keyword>
<comment type="caution">
    <text evidence="2">The sequence shown here is derived from an EMBL/GenBank/DDBJ whole genome shotgun (WGS) entry which is preliminary data.</text>
</comment>
<organism evidence="2 3">
    <name type="scientific">Pseudoduganella ginsengisoli</name>
    <dbReference type="NCBI Taxonomy" id="1462440"/>
    <lineage>
        <taxon>Bacteria</taxon>
        <taxon>Pseudomonadati</taxon>
        <taxon>Pseudomonadota</taxon>
        <taxon>Betaproteobacteria</taxon>
        <taxon>Burkholderiales</taxon>
        <taxon>Oxalobacteraceae</taxon>
        <taxon>Telluria group</taxon>
        <taxon>Pseudoduganella</taxon>
    </lineage>
</organism>
<proteinExistence type="predicted"/>
<evidence type="ECO:0000313" key="2">
    <source>
        <dbReference type="EMBL" id="MTW01522.1"/>
    </source>
</evidence>
<accession>A0A6L6PXU2</accession>
<sequence>MRSRNLALYPFHLVSNTFLVINPGPCLTRLRGNHINCRERIQSNQFFTLFDIVFDITEGLHIWTRLYDNREPYRMGIGGARENGGNADGRRASAAAMQL</sequence>
<dbReference type="RefSeq" id="WP_155437922.1">
    <property type="nucleotide sequence ID" value="NZ_WNLA01000002.1"/>
</dbReference>
<dbReference type="EMBL" id="WNLA01000002">
    <property type="protein sequence ID" value="MTW01522.1"/>
    <property type="molecule type" value="Genomic_DNA"/>
</dbReference>
<reference evidence="2 3" key="1">
    <citation type="submission" date="2019-11" db="EMBL/GenBank/DDBJ databases">
        <title>Type strains purchased from KCTC, JCM and DSMZ.</title>
        <authorList>
            <person name="Lu H."/>
        </authorList>
    </citation>
    <scope>NUCLEOTIDE SEQUENCE [LARGE SCALE GENOMIC DNA]</scope>
    <source>
        <strain evidence="2 3">KCTC 42409</strain>
    </source>
</reference>
<protein>
    <submittedName>
        <fullName evidence="2">Uncharacterized protein</fullName>
    </submittedName>
</protein>
<name>A0A6L6PXU2_9BURK</name>
<evidence type="ECO:0000313" key="3">
    <source>
        <dbReference type="Proteomes" id="UP000484015"/>
    </source>
</evidence>
<dbReference type="Proteomes" id="UP000484015">
    <property type="component" value="Unassembled WGS sequence"/>
</dbReference>
<gene>
    <name evidence="2" type="ORF">GM668_05405</name>
</gene>
<evidence type="ECO:0000256" key="1">
    <source>
        <dbReference type="SAM" id="MobiDB-lite"/>
    </source>
</evidence>
<dbReference type="AlphaFoldDB" id="A0A6L6PXU2"/>